<feature type="domain" description="Amidohydrolase-related" evidence="2">
    <location>
        <begin position="66"/>
        <end position="283"/>
    </location>
</feature>
<name>A0ABV7IPK9_9SPHN</name>
<dbReference type="Proteomes" id="UP001595604">
    <property type="component" value="Unassembled WGS sequence"/>
</dbReference>
<dbReference type="SUPFAM" id="SSF51556">
    <property type="entry name" value="Metallo-dependent hydrolases"/>
    <property type="match status" value="1"/>
</dbReference>
<dbReference type="EMBL" id="JBHRTQ010000001">
    <property type="protein sequence ID" value="MFC3172783.1"/>
    <property type="molecule type" value="Genomic_DNA"/>
</dbReference>
<reference evidence="4" key="1">
    <citation type="journal article" date="2019" name="Int. J. Syst. Evol. Microbiol.">
        <title>The Global Catalogue of Microorganisms (GCM) 10K type strain sequencing project: providing services to taxonomists for standard genome sequencing and annotation.</title>
        <authorList>
            <consortium name="The Broad Institute Genomics Platform"/>
            <consortium name="The Broad Institute Genome Sequencing Center for Infectious Disease"/>
            <person name="Wu L."/>
            <person name="Ma J."/>
        </authorList>
    </citation>
    <scope>NUCLEOTIDE SEQUENCE [LARGE SCALE GENOMIC DNA]</scope>
    <source>
        <strain evidence="4">KCTC 42984</strain>
    </source>
</reference>
<accession>A0ABV7IPK9</accession>
<dbReference type="InterPro" id="IPR006680">
    <property type="entry name" value="Amidohydro-rel"/>
</dbReference>
<gene>
    <name evidence="3" type="ORF">ACFOD9_00810</name>
</gene>
<evidence type="ECO:0000259" key="2">
    <source>
        <dbReference type="Pfam" id="PF04909"/>
    </source>
</evidence>
<evidence type="ECO:0000313" key="3">
    <source>
        <dbReference type="EMBL" id="MFC3172783.1"/>
    </source>
</evidence>
<keyword evidence="1" id="KW-0456">Lyase</keyword>
<dbReference type="PANTHER" id="PTHR21240:SF19">
    <property type="entry name" value="CATALYTIC_ HYDROLASE"/>
    <property type="match status" value="1"/>
</dbReference>
<keyword evidence="4" id="KW-1185">Reference proteome</keyword>
<dbReference type="Gene3D" id="3.20.20.140">
    <property type="entry name" value="Metal-dependent hydrolases"/>
    <property type="match status" value="1"/>
</dbReference>
<organism evidence="3 4">
    <name type="scientific">Novosphingobium bradum</name>
    <dbReference type="NCBI Taxonomy" id="1737444"/>
    <lineage>
        <taxon>Bacteria</taxon>
        <taxon>Pseudomonadati</taxon>
        <taxon>Pseudomonadota</taxon>
        <taxon>Alphaproteobacteria</taxon>
        <taxon>Sphingomonadales</taxon>
        <taxon>Sphingomonadaceae</taxon>
        <taxon>Novosphingobium</taxon>
    </lineage>
</organism>
<proteinExistence type="predicted"/>
<dbReference type="Pfam" id="PF04909">
    <property type="entry name" value="Amidohydro_2"/>
    <property type="match status" value="1"/>
</dbReference>
<evidence type="ECO:0000256" key="1">
    <source>
        <dbReference type="ARBA" id="ARBA00023239"/>
    </source>
</evidence>
<dbReference type="RefSeq" id="WP_379508180.1">
    <property type="nucleotide sequence ID" value="NZ_JBHRTQ010000001.1"/>
</dbReference>
<protein>
    <submittedName>
        <fullName evidence="3">Amidohydrolase family protein</fullName>
    </submittedName>
</protein>
<evidence type="ECO:0000313" key="4">
    <source>
        <dbReference type="Proteomes" id="UP001595604"/>
    </source>
</evidence>
<comment type="caution">
    <text evidence="3">The sequence shown here is derived from an EMBL/GenBank/DDBJ whole genome shotgun (WGS) entry which is preliminary data.</text>
</comment>
<sequence length="289" mass="32985">MRTVHSGIVDTLIGFRAERHFKEIAALRDSDKNTHHPHGYMFRDIPPELTPDEDPQAAITETLDLMDQHGIEYGLVSLSDERVAEAARRHPNRILTTLQVDGNQGMDAVRAIVRAKEENDIRAVNIFPVGTVPQIPINDKLWYPIYAKCIELDIPVFTTAGVPGPRVKMMAQYTGLLDEVCYDFPELKIVMRHGAEPWVDLAVKLMLKWPNLYYSTSAFAPKYYPKEIVDYANTRGADKIIYAGYFPYGLTLDRIFSEMDQVPFKDHVWPKFLSDNARKLLKLPAIDRP</sequence>
<dbReference type="PANTHER" id="PTHR21240">
    <property type="entry name" value="2-AMINO-3-CARBOXYLMUCONATE-6-SEMIALDEHYDE DECARBOXYLASE"/>
    <property type="match status" value="1"/>
</dbReference>
<dbReference type="InterPro" id="IPR032465">
    <property type="entry name" value="ACMSD"/>
</dbReference>
<dbReference type="InterPro" id="IPR032466">
    <property type="entry name" value="Metal_Hydrolase"/>
</dbReference>